<dbReference type="Gene3D" id="1.20.120.160">
    <property type="entry name" value="HPT domain"/>
    <property type="match status" value="1"/>
</dbReference>
<evidence type="ECO:0000259" key="4">
    <source>
        <dbReference type="PROSITE" id="PS50894"/>
    </source>
</evidence>
<evidence type="ECO:0000256" key="1">
    <source>
        <dbReference type="ARBA" id="ARBA00023012"/>
    </source>
</evidence>
<protein>
    <recommendedName>
        <fullName evidence="4">HPt domain-containing protein</fullName>
    </recommendedName>
</protein>
<feature type="domain" description="HPt" evidence="4">
    <location>
        <begin position="4"/>
        <end position="107"/>
    </location>
</feature>
<dbReference type="AlphaFoldDB" id="A0A1E5JUB5"/>
<dbReference type="EMBL" id="LSOG01000029">
    <property type="protein sequence ID" value="OEH48109.1"/>
    <property type="molecule type" value="Genomic_DNA"/>
</dbReference>
<organism evidence="5 6">
    <name type="scientific">Legionella parisiensis</name>
    <dbReference type="NCBI Taxonomy" id="45071"/>
    <lineage>
        <taxon>Bacteria</taxon>
        <taxon>Pseudomonadati</taxon>
        <taxon>Pseudomonadota</taxon>
        <taxon>Gammaproteobacteria</taxon>
        <taxon>Legionellales</taxon>
        <taxon>Legionellaceae</taxon>
        <taxon>Legionella</taxon>
    </lineage>
</organism>
<keyword evidence="6" id="KW-1185">Reference proteome</keyword>
<dbReference type="InterPro" id="IPR036641">
    <property type="entry name" value="HPT_dom_sf"/>
</dbReference>
<dbReference type="GO" id="GO:0000160">
    <property type="term" value="P:phosphorelay signal transduction system"/>
    <property type="evidence" value="ECO:0007669"/>
    <property type="project" value="UniProtKB-KW"/>
</dbReference>
<dbReference type="SUPFAM" id="SSF47226">
    <property type="entry name" value="Histidine-containing phosphotransfer domain, HPT domain"/>
    <property type="match status" value="1"/>
</dbReference>
<comment type="caution">
    <text evidence="2">Lacks conserved residue(s) required for the propagation of feature annotation.</text>
</comment>
<evidence type="ECO:0000313" key="5">
    <source>
        <dbReference type="EMBL" id="OEH48109.1"/>
    </source>
</evidence>
<sequence>MTPDDHLKKQLLETFSTELESLSTLITDHLKKIERGESKSDLNQLMEEISRAGRNIKVLALSVGIDELGKIAGYVEKLFEPSQTISPERINLTFRAIEEMRETLHNFIEEKPLSAELDALLQQLQHALNHEEEKKEEIQTIEKKPALSEPVAPVTPPGNVADNEFIKNLL</sequence>
<keyword evidence="3" id="KW-0175">Coiled coil</keyword>
<reference evidence="5 6" key="1">
    <citation type="submission" date="2016-02" db="EMBL/GenBank/DDBJ databases">
        <title>Secondary metabolites in Legionella.</title>
        <authorList>
            <person name="Tobias N.J."/>
            <person name="Bode H.B."/>
        </authorList>
    </citation>
    <scope>NUCLEOTIDE SEQUENCE [LARGE SCALE GENOMIC DNA]</scope>
    <source>
        <strain evidence="5 6">DSM 19216</strain>
    </source>
</reference>
<dbReference type="Proteomes" id="UP000095229">
    <property type="component" value="Unassembled WGS sequence"/>
</dbReference>
<accession>A0A1E5JUB5</accession>
<comment type="caution">
    <text evidence="5">The sequence shown here is derived from an EMBL/GenBank/DDBJ whole genome shotgun (WGS) entry which is preliminary data.</text>
</comment>
<dbReference type="PROSITE" id="PS50894">
    <property type="entry name" value="HPT"/>
    <property type="match status" value="1"/>
</dbReference>
<evidence type="ECO:0000256" key="3">
    <source>
        <dbReference type="SAM" id="Coils"/>
    </source>
</evidence>
<dbReference type="PATRIC" id="fig|45071.7.peg.971"/>
<name>A0A1E5JUB5_9GAMM</name>
<dbReference type="InterPro" id="IPR008207">
    <property type="entry name" value="Sig_transdc_His_kin_Hpt_dom"/>
</dbReference>
<feature type="coiled-coil region" evidence="3">
    <location>
        <begin position="114"/>
        <end position="144"/>
    </location>
</feature>
<proteinExistence type="predicted"/>
<gene>
    <name evidence="5" type="ORF">lpari_00908</name>
</gene>
<dbReference type="RefSeq" id="WP_240489397.1">
    <property type="nucleotide sequence ID" value="NZ_LSOG01000029.1"/>
</dbReference>
<dbReference type="GO" id="GO:0004672">
    <property type="term" value="F:protein kinase activity"/>
    <property type="evidence" value="ECO:0007669"/>
    <property type="project" value="UniProtKB-ARBA"/>
</dbReference>
<keyword evidence="1" id="KW-0902">Two-component regulatory system</keyword>
<evidence type="ECO:0000256" key="2">
    <source>
        <dbReference type="PROSITE-ProRule" id="PRU00110"/>
    </source>
</evidence>
<evidence type="ECO:0000313" key="6">
    <source>
        <dbReference type="Proteomes" id="UP000095229"/>
    </source>
</evidence>